<evidence type="ECO:0000313" key="3">
    <source>
        <dbReference type="Proteomes" id="UP000242381"/>
    </source>
</evidence>
<organism evidence="2 3">
    <name type="scientific">Rhizopus microsporus</name>
    <dbReference type="NCBI Taxonomy" id="58291"/>
    <lineage>
        <taxon>Eukaryota</taxon>
        <taxon>Fungi</taxon>
        <taxon>Fungi incertae sedis</taxon>
        <taxon>Mucoromycota</taxon>
        <taxon>Mucoromycotina</taxon>
        <taxon>Mucoromycetes</taxon>
        <taxon>Mucorales</taxon>
        <taxon>Mucorineae</taxon>
        <taxon>Rhizopodaceae</taxon>
        <taxon>Rhizopus</taxon>
    </lineage>
</organism>
<dbReference type="EMBL" id="KV921452">
    <property type="protein sequence ID" value="ORE14795.1"/>
    <property type="molecule type" value="Genomic_DNA"/>
</dbReference>
<accession>A0A0A1NY12</accession>
<sequence length="173" mass="20697">MSMNDAKQQPSLDDTLKESAYYMEDTSEYNKSNREAFKEYLRRHQDELRNKRNFHKGNFTSRTFKLSPVSRDFRNVTKHAHPNLNHKYTPLEKWLKQQKKEQTPRPVKEKQIAQEKDEKTEDEVLMEQLKNEISKLDSEIFRLEQQYAASRKKCDFVSVKLLCMRMTNSSIDS</sequence>
<evidence type="ECO:0000313" key="2">
    <source>
        <dbReference type="EMBL" id="ORE14795.1"/>
    </source>
</evidence>
<proteinExistence type="predicted"/>
<feature type="region of interest" description="Disordered" evidence="1">
    <location>
        <begin position="97"/>
        <end position="119"/>
    </location>
</feature>
<protein>
    <submittedName>
        <fullName evidence="2">Uncharacterized protein</fullName>
    </submittedName>
</protein>
<dbReference type="Proteomes" id="UP000242381">
    <property type="component" value="Unassembled WGS sequence"/>
</dbReference>
<evidence type="ECO:0000256" key="1">
    <source>
        <dbReference type="SAM" id="MobiDB-lite"/>
    </source>
</evidence>
<dbReference type="AlphaFoldDB" id="A0A0A1NY12"/>
<feature type="region of interest" description="Disordered" evidence="1">
    <location>
        <begin position="1"/>
        <end position="28"/>
    </location>
</feature>
<reference evidence="2 3" key="1">
    <citation type="journal article" date="2016" name="Proc. Natl. Acad. Sci. U.S.A.">
        <title>Lipid metabolic changes in an early divergent fungus govern the establishment of a mutualistic symbiosis with endobacteria.</title>
        <authorList>
            <person name="Lastovetsky O.A."/>
            <person name="Gaspar M.L."/>
            <person name="Mondo S.J."/>
            <person name="LaButti K.M."/>
            <person name="Sandor L."/>
            <person name="Grigoriev I.V."/>
            <person name="Henry S.A."/>
            <person name="Pawlowska T.E."/>
        </authorList>
    </citation>
    <scope>NUCLEOTIDE SEQUENCE [LARGE SCALE GENOMIC DNA]</scope>
    <source>
        <strain evidence="2 3">ATCC 11559</strain>
    </source>
</reference>
<feature type="compositionally biased region" description="Polar residues" evidence="1">
    <location>
        <begin position="1"/>
        <end position="12"/>
    </location>
</feature>
<gene>
    <name evidence="2" type="ORF">BCV71DRAFT_257750</name>
</gene>
<dbReference type="VEuPathDB" id="FungiDB:BCV72DRAFT_241431"/>
<name>A0A0A1NY12_RHIZD</name>